<dbReference type="PROSITE" id="PS50109">
    <property type="entry name" value="HIS_KIN"/>
    <property type="match status" value="1"/>
</dbReference>
<reference evidence="14" key="1">
    <citation type="submission" date="2021-01" db="EMBL/GenBank/DDBJ databases">
        <title>Whole genome shotgun sequence of Planotetraspora thailandica NBRC 104271.</title>
        <authorList>
            <person name="Komaki H."/>
            <person name="Tamura T."/>
        </authorList>
    </citation>
    <scope>NUCLEOTIDE SEQUENCE</scope>
    <source>
        <strain evidence="14">NBRC 104271</strain>
    </source>
</reference>
<evidence type="ECO:0000256" key="3">
    <source>
        <dbReference type="ARBA" id="ARBA00012438"/>
    </source>
</evidence>
<dbReference type="PRINTS" id="PR00344">
    <property type="entry name" value="BCTRLSENSOR"/>
</dbReference>
<dbReference type="InterPro" id="IPR003594">
    <property type="entry name" value="HATPase_dom"/>
</dbReference>
<dbReference type="InterPro" id="IPR004358">
    <property type="entry name" value="Sig_transdc_His_kin-like_C"/>
</dbReference>
<comment type="caution">
    <text evidence="14">The sequence shown here is derived from an EMBL/GenBank/DDBJ whole genome shotgun (WGS) entry which is preliminary data.</text>
</comment>
<dbReference type="Gene3D" id="6.10.340.10">
    <property type="match status" value="1"/>
</dbReference>
<evidence type="ECO:0000256" key="1">
    <source>
        <dbReference type="ARBA" id="ARBA00000085"/>
    </source>
</evidence>
<dbReference type="InterPro" id="IPR003660">
    <property type="entry name" value="HAMP_dom"/>
</dbReference>
<dbReference type="Pfam" id="PF02518">
    <property type="entry name" value="HATPase_c"/>
    <property type="match status" value="1"/>
</dbReference>
<dbReference type="Pfam" id="PF00672">
    <property type="entry name" value="HAMP"/>
    <property type="match status" value="1"/>
</dbReference>
<dbReference type="SMART" id="SM00387">
    <property type="entry name" value="HATPase_c"/>
    <property type="match status" value="1"/>
</dbReference>
<dbReference type="InterPro" id="IPR005467">
    <property type="entry name" value="His_kinase_dom"/>
</dbReference>
<evidence type="ECO:0000313" key="15">
    <source>
        <dbReference type="Proteomes" id="UP000605992"/>
    </source>
</evidence>
<keyword evidence="6 11" id="KW-0812">Transmembrane</keyword>
<keyword evidence="9" id="KW-0902">Two-component regulatory system</keyword>
<proteinExistence type="predicted"/>
<dbReference type="SMART" id="SM00304">
    <property type="entry name" value="HAMP"/>
    <property type="match status" value="1"/>
</dbReference>
<dbReference type="EC" id="2.7.13.3" evidence="3"/>
<feature type="transmembrane region" description="Helical" evidence="11">
    <location>
        <begin position="100"/>
        <end position="120"/>
    </location>
</feature>
<evidence type="ECO:0000256" key="7">
    <source>
        <dbReference type="ARBA" id="ARBA00022777"/>
    </source>
</evidence>
<evidence type="ECO:0000256" key="6">
    <source>
        <dbReference type="ARBA" id="ARBA00022692"/>
    </source>
</evidence>
<dbReference type="InterPro" id="IPR003661">
    <property type="entry name" value="HisK_dim/P_dom"/>
</dbReference>
<keyword evidence="10 11" id="KW-0472">Membrane</keyword>
<dbReference type="GO" id="GO:0005886">
    <property type="term" value="C:plasma membrane"/>
    <property type="evidence" value="ECO:0007669"/>
    <property type="project" value="UniProtKB-SubCell"/>
</dbReference>
<feature type="domain" description="Histidine kinase" evidence="12">
    <location>
        <begin position="182"/>
        <end position="390"/>
    </location>
</feature>
<organism evidence="14 15">
    <name type="scientific">Planotetraspora thailandica</name>
    <dbReference type="NCBI Taxonomy" id="487172"/>
    <lineage>
        <taxon>Bacteria</taxon>
        <taxon>Bacillati</taxon>
        <taxon>Actinomycetota</taxon>
        <taxon>Actinomycetes</taxon>
        <taxon>Streptosporangiales</taxon>
        <taxon>Streptosporangiaceae</taxon>
        <taxon>Planotetraspora</taxon>
    </lineage>
</organism>
<name>A0A8J3XXD3_9ACTN</name>
<evidence type="ECO:0000256" key="8">
    <source>
        <dbReference type="ARBA" id="ARBA00022989"/>
    </source>
</evidence>
<dbReference type="SUPFAM" id="SSF47384">
    <property type="entry name" value="Homodimeric domain of signal transducing histidine kinase"/>
    <property type="match status" value="1"/>
</dbReference>
<keyword evidence="4" id="KW-0597">Phosphoprotein</keyword>
<comment type="catalytic activity">
    <reaction evidence="1">
        <text>ATP + protein L-histidine = ADP + protein N-phospho-L-histidine.</text>
        <dbReference type="EC" id="2.7.13.3"/>
    </reaction>
</comment>
<dbReference type="PROSITE" id="PS50885">
    <property type="entry name" value="HAMP"/>
    <property type="match status" value="1"/>
</dbReference>
<dbReference type="PROSITE" id="PS51257">
    <property type="entry name" value="PROKAR_LIPOPROTEIN"/>
    <property type="match status" value="1"/>
</dbReference>
<dbReference type="PANTHER" id="PTHR45436">
    <property type="entry name" value="SENSOR HISTIDINE KINASE YKOH"/>
    <property type="match status" value="1"/>
</dbReference>
<evidence type="ECO:0000256" key="4">
    <source>
        <dbReference type="ARBA" id="ARBA00022553"/>
    </source>
</evidence>
<dbReference type="Proteomes" id="UP000605992">
    <property type="component" value="Unassembled WGS sequence"/>
</dbReference>
<dbReference type="RefSeq" id="WP_203946647.1">
    <property type="nucleotide sequence ID" value="NZ_BOOR01000037.1"/>
</dbReference>
<keyword evidence="5" id="KW-0808">Transferase</keyword>
<dbReference type="AlphaFoldDB" id="A0A8J3XXD3"/>
<evidence type="ECO:0000256" key="2">
    <source>
        <dbReference type="ARBA" id="ARBA00004236"/>
    </source>
</evidence>
<feature type="transmembrane region" description="Helical" evidence="11">
    <location>
        <begin position="12"/>
        <end position="35"/>
    </location>
</feature>
<dbReference type="Pfam" id="PF00512">
    <property type="entry name" value="HisKA"/>
    <property type="match status" value="1"/>
</dbReference>
<evidence type="ECO:0000259" key="13">
    <source>
        <dbReference type="PROSITE" id="PS50885"/>
    </source>
</evidence>
<evidence type="ECO:0000256" key="11">
    <source>
        <dbReference type="SAM" id="Phobius"/>
    </source>
</evidence>
<keyword evidence="8 11" id="KW-1133">Transmembrane helix</keyword>
<sequence>MTRPRLTIRVRLTLLYTGLFAACGAIVIAITYFLVAGLSEIQGATRQTDNAEQFLAHCRQALRVDADRELRLKCDLTYLEGLVAGAAGQREATLSDLLRYSLITLVVVTLLAALAGWIVAGRVLRPVHRITAAARAASEHNLSARVSLTGPRDELHELADTFDDMLGRLEAAFESQRRFIANASHELRTPLTLMRATVDVVLGKRAPTEEELLGMGRDVRVAVGQAEAVVEALLTLARNERGLTVREKVDLATVAEDVLDEARLGERKLHTTLEPVVTWGDPVLLERLVANLVDNAIRYNLPDGEIWLTTSARNGHVTLSVGNTGPDVPADRVGALFEPFQRLHDRTVSDGFGLGLAIVSSIAAVHDGTVTAAPRPEGGLSVTLTVPAAGPAPREQSSDHAP</sequence>
<evidence type="ECO:0000256" key="9">
    <source>
        <dbReference type="ARBA" id="ARBA00023012"/>
    </source>
</evidence>
<dbReference type="Gene3D" id="1.10.287.130">
    <property type="match status" value="1"/>
</dbReference>
<keyword evidence="7" id="KW-0418">Kinase</keyword>
<dbReference type="InterPro" id="IPR036890">
    <property type="entry name" value="HATPase_C_sf"/>
</dbReference>
<dbReference type="EMBL" id="BOOR01000037">
    <property type="protein sequence ID" value="GII56494.1"/>
    <property type="molecule type" value="Genomic_DNA"/>
</dbReference>
<evidence type="ECO:0000259" key="12">
    <source>
        <dbReference type="PROSITE" id="PS50109"/>
    </source>
</evidence>
<dbReference type="SUPFAM" id="SSF158472">
    <property type="entry name" value="HAMP domain-like"/>
    <property type="match status" value="1"/>
</dbReference>
<accession>A0A8J3XXD3</accession>
<protein>
    <recommendedName>
        <fullName evidence="3">histidine kinase</fullName>
        <ecNumber evidence="3">2.7.13.3</ecNumber>
    </recommendedName>
</protein>
<dbReference type="InterPro" id="IPR036097">
    <property type="entry name" value="HisK_dim/P_sf"/>
</dbReference>
<dbReference type="CDD" id="cd00082">
    <property type="entry name" value="HisKA"/>
    <property type="match status" value="1"/>
</dbReference>
<dbReference type="GO" id="GO:0000155">
    <property type="term" value="F:phosphorelay sensor kinase activity"/>
    <property type="evidence" value="ECO:0007669"/>
    <property type="project" value="InterPro"/>
</dbReference>
<evidence type="ECO:0000256" key="5">
    <source>
        <dbReference type="ARBA" id="ARBA00022679"/>
    </source>
</evidence>
<feature type="domain" description="HAMP" evidence="13">
    <location>
        <begin position="121"/>
        <end position="174"/>
    </location>
</feature>
<dbReference type="Gene3D" id="3.30.565.10">
    <property type="entry name" value="Histidine kinase-like ATPase, C-terminal domain"/>
    <property type="match status" value="1"/>
</dbReference>
<dbReference type="SMART" id="SM00388">
    <property type="entry name" value="HisKA"/>
    <property type="match status" value="1"/>
</dbReference>
<evidence type="ECO:0000313" key="14">
    <source>
        <dbReference type="EMBL" id="GII56494.1"/>
    </source>
</evidence>
<gene>
    <name evidence="14" type="primary">cutS_2</name>
    <name evidence="14" type="ORF">Pth03_48830</name>
</gene>
<dbReference type="InterPro" id="IPR050428">
    <property type="entry name" value="TCS_sensor_his_kinase"/>
</dbReference>
<dbReference type="SUPFAM" id="SSF55874">
    <property type="entry name" value="ATPase domain of HSP90 chaperone/DNA topoisomerase II/histidine kinase"/>
    <property type="match status" value="1"/>
</dbReference>
<keyword evidence="15" id="KW-1185">Reference proteome</keyword>
<dbReference type="PANTHER" id="PTHR45436:SF5">
    <property type="entry name" value="SENSOR HISTIDINE KINASE TRCS"/>
    <property type="match status" value="1"/>
</dbReference>
<comment type="subcellular location">
    <subcellularLocation>
        <location evidence="2">Cell membrane</location>
    </subcellularLocation>
</comment>
<evidence type="ECO:0000256" key="10">
    <source>
        <dbReference type="ARBA" id="ARBA00023136"/>
    </source>
</evidence>
<dbReference type="CDD" id="cd06225">
    <property type="entry name" value="HAMP"/>
    <property type="match status" value="1"/>
</dbReference>